<reference evidence="1" key="1">
    <citation type="submission" date="2024-01" db="EMBL/GenBank/DDBJ databases">
        <authorList>
            <person name="Webb A."/>
        </authorList>
    </citation>
    <scope>NUCLEOTIDE SEQUENCE</scope>
    <source>
        <strain evidence="1">Pm1</strain>
    </source>
</reference>
<dbReference type="Proteomes" id="UP001162060">
    <property type="component" value="Unassembled WGS sequence"/>
</dbReference>
<protein>
    <recommendedName>
        <fullName evidence="3">Reverse transcriptase Ty1/copia-type domain-containing protein</fullName>
    </recommendedName>
</protein>
<accession>A0AAV1UA53</accession>
<comment type="caution">
    <text evidence="1">The sequence shown here is derived from an EMBL/GenBank/DDBJ whole genome shotgun (WGS) entry which is preliminary data.</text>
</comment>
<gene>
    <name evidence="1" type="ORF">PM001_LOCUS15134</name>
</gene>
<organism evidence="1 2">
    <name type="scientific">Peronospora matthiolae</name>
    <dbReference type="NCBI Taxonomy" id="2874970"/>
    <lineage>
        <taxon>Eukaryota</taxon>
        <taxon>Sar</taxon>
        <taxon>Stramenopiles</taxon>
        <taxon>Oomycota</taxon>
        <taxon>Peronosporomycetes</taxon>
        <taxon>Peronosporales</taxon>
        <taxon>Peronosporaceae</taxon>
        <taxon>Peronospora</taxon>
    </lineage>
</organism>
<dbReference type="AlphaFoldDB" id="A0AAV1UA53"/>
<name>A0AAV1UA53_9STRA</name>
<evidence type="ECO:0000313" key="2">
    <source>
        <dbReference type="Proteomes" id="UP001162060"/>
    </source>
</evidence>
<sequence length="135" mass="15034">MAEADISVGSCDVVNAVIEQDPKHFGEAMKSKHRNQWQMAMTGELDALKANDVWEIVVPPGNAHVLHNIGSTRQRPTRKGTSSAFMDLGTVMLILVLLRRWKVPARHGDVPNAYVKGEKEEHLDIYMKVSKGMTV</sequence>
<evidence type="ECO:0000313" key="1">
    <source>
        <dbReference type="EMBL" id="CAK7929984.1"/>
    </source>
</evidence>
<proteinExistence type="predicted"/>
<evidence type="ECO:0008006" key="3">
    <source>
        <dbReference type="Google" id="ProtNLM"/>
    </source>
</evidence>
<dbReference type="EMBL" id="CAKLBY020000157">
    <property type="protein sequence ID" value="CAK7929984.1"/>
    <property type="molecule type" value="Genomic_DNA"/>
</dbReference>